<dbReference type="OrthoDB" id="9789562at2"/>
<reference evidence="1 2" key="1">
    <citation type="submission" date="2017-04" db="EMBL/GenBank/DDBJ databases">
        <authorList>
            <person name="Afonso C.L."/>
            <person name="Miller P.J."/>
            <person name="Scott M.A."/>
            <person name="Spackman E."/>
            <person name="Goraichik I."/>
            <person name="Dimitrov K.M."/>
            <person name="Suarez D.L."/>
            <person name="Swayne D.E."/>
        </authorList>
    </citation>
    <scope>NUCLEOTIDE SEQUENCE [LARGE SCALE GENOMIC DNA]</scope>
    <source>
        <strain evidence="1 2">CGMCC 1.10972</strain>
    </source>
</reference>
<gene>
    <name evidence="1" type="ORF">SAMN06297251_1445</name>
</gene>
<dbReference type="AlphaFoldDB" id="A0A1W2EZ36"/>
<accession>A0A1W2EZ36</accession>
<protein>
    <submittedName>
        <fullName evidence="1">Uncharacterized protein</fullName>
    </submittedName>
</protein>
<keyword evidence="2" id="KW-1185">Reference proteome</keyword>
<proteinExistence type="predicted"/>
<evidence type="ECO:0000313" key="2">
    <source>
        <dbReference type="Proteomes" id="UP000192656"/>
    </source>
</evidence>
<evidence type="ECO:0000313" key="1">
    <source>
        <dbReference type="EMBL" id="SMD14914.1"/>
    </source>
</evidence>
<sequence length="181" mass="20320">MTYNGRKRGRPTGSGKDDTALLNAVAGKLLAHPEMKPSTAMKQVIAASPQPNTTPETLLRRLQVKWKAQSAVLMDTARAGAEAEARRIRERSIHQEAGSYGSGYIPRSFARELEGIQRMVDRITPNIGYLEKVQNALNPPGMSAVYKMMEEHRRIQDLIDPPHMQAIRKTIERMQRFGLLD</sequence>
<dbReference type="Proteomes" id="UP000192656">
    <property type="component" value="Unassembled WGS sequence"/>
</dbReference>
<dbReference type="RefSeq" id="WP_139798560.1">
    <property type="nucleotide sequence ID" value="NZ_FWXR01000044.1"/>
</dbReference>
<dbReference type="STRING" id="937218.SAMN06297251_1445"/>
<name>A0A1W2EZ36_9HYPH</name>
<dbReference type="EMBL" id="FWXR01000044">
    <property type="protein sequence ID" value="SMD14914.1"/>
    <property type="molecule type" value="Genomic_DNA"/>
</dbReference>
<organism evidence="1 2">
    <name type="scientific">Fulvimarina manganoxydans</name>
    <dbReference type="NCBI Taxonomy" id="937218"/>
    <lineage>
        <taxon>Bacteria</taxon>
        <taxon>Pseudomonadati</taxon>
        <taxon>Pseudomonadota</taxon>
        <taxon>Alphaproteobacteria</taxon>
        <taxon>Hyphomicrobiales</taxon>
        <taxon>Aurantimonadaceae</taxon>
        <taxon>Fulvimarina</taxon>
    </lineage>
</organism>